<evidence type="ECO:0000256" key="11">
    <source>
        <dbReference type="ARBA" id="ARBA00055636"/>
    </source>
</evidence>
<dbReference type="GO" id="GO:0016491">
    <property type="term" value="F:oxidoreductase activity"/>
    <property type="evidence" value="ECO:0007669"/>
    <property type="project" value="UniProtKB-KW"/>
</dbReference>
<evidence type="ECO:0000313" key="16">
    <source>
        <dbReference type="EMBL" id="KAF2861504.1"/>
    </source>
</evidence>
<evidence type="ECO:0000256" key="6">
    <source>
        <dbReference type="ARBA" id="ARBA00023002"/>
    </source>
</evidence>
<dbReference type="PROSITE" id="PS00840">
    <property type="entry name" value="SUMT_2"/>
    <property type="match status" value="1"/>
</dbReference>
<keyword evidence="6" id="KW-0560">Oxidoreductase</keyword>
<dbReference type="Gene3D" id="3.40.50.720">
    <property type="entry name" value="NAD(P)-binding Rossmann-like Domain"/>
    <property type="match status" value="1"/>
</dbReference>
<dbReference type="FunFam" id="3.40.1010.10:FF:000006">
    <property type="entry name" value="Siroheme synthase, putative"/>
    <property type="match status" value="1"/>
</dbReference>
<accession>A0A6A7C205</accession>
<dbReference type="GO" id="GO:0032259">
    <property type="term" value="P:methylation"/>
    <property type="evidence" value="ECO:0007669"/>
    <property type="project" value="UniProtKB-KW"/>
</dbReference>
<evidence type="ECO:0000256" key="5">
    <source>
        <dbReference type="ARBA" id="ARBA00022691"/>
    </source>
</evidence>
<dbReference type="PIRSF" id="PIRSF036555">
    <property type="entry name" value="SUMT_yeast"/>
    <property type="match status" value="1"/>
</dbReference>
<dbReference type="AlphaFoldDB" id="A0A6A7C205"/>
<dbReference type="InterPro" id="IPR028281">
    <property type="entry name" value="Sirohaem_synthase_central"/>
</dbReference>
<dbReference type="InterPro" id="IPR035996">
    <property type="entry name" value="4pyrrol_Methylase_sf"/>
</dbReference>
<dbReference type="GO" id="GO:0009086">
    <property type="term" value="P:methionine biosynthetic process"/>
    <property type="evidence" value="ECO:0007669"/>
    <property type="project" value="UniProtKB-KW"/>
</dbReference>
<dbReference type="InterPro" id="IPR003043">
    <property type="entry name" value="Uropor_MeTrfase_CS"/>
</dbReference>
<dbReference type="InterPro" id="IPR000878">
    <property type="entry name" value="4pyrrol_Mease"/>
</dbReference>
<reference evidence="16" key="1">
    <citation type="journal article" date="2020" name="Stud. Mycol.">
        <title>101 Dothideomycetes genomes: a test case for predicting lifestyles and emergence of pathogens.</title>
        <authorList>
            <person name="Haridas S."/>
            <person name="Albert R."/>
            <person name="Binder M."/>
            <person name="Bloem J."/>
            <person name="Labutti K."/>
            <person name="Salamov A."/>
            <person name="Andreopoulos B."/>
            <person name="Baker S."/>
            <person name="Barry K."/>
            <person name="Bills G."/>
            <person name="Bluhm B."/>
            <person name="Cannon C."/>
            <person name="Castanera R."/>
            <person name="Culley D."/>
            <person name="Daum C."/>
            <person name="Ezra D."/>
            <person name="Gonzalez J."/>
            <person name="Henrissat B."/>
            <person name="Kuo A."/>
            <person name="Liang C."/>
            <person name="Lipzen A."/>
            <person name="Lutzoni F."/>
            <person name="Magnuson J."/>
            <person name="Mondo S."/>
            <person name="Nolan M."/>
            <person name="Ohm R."/>
            <person name="Pangilinan J."/>
            <person name="Park H.-J."/>
            <person name="Ramirez L."/>
            <person name="Alfaro M."/>
            <person name="Sun H."/>
            <person name="Tritt A."/>
            <person name="Yoshinaga Y."/>
            <person name="Zwiers L.-H."/>
            <person name="Turgeon B."/>
            <person name="Goodwin S."/>
            <person name="Spatafora J."/>
            <person name="Crous P."/>
            <person name="Grigoriev I."/>
        </authorList>
    </citation>
    <scope>NUCLEOTIDE SEQUENCE</scope>
    <source>
        <strain evidence="16">CBS 480.64</strain>
    </source>
</reference>
<dbReference type="NCBIfam" id="TIGR01469">
    <property type="entry name" value="cobA_cysG_Cterm"/>
    <property type="match status" value="1"/>
</dbReference>
<evidence type="ECO:0000256" key="1">
    <source>
        <dbReference type="ARBA" id="ARBA00005879"/>
    </source>
</evidence>
<dbReference type="EMBL" id="MU005972">
    <property type="protein sequence ID" value="KAF2861504.1"/>
    <property type="molecule type" value="Genomic_DNA"/>
</dbReference>
<comment type="function">
    <text evidence="11">Siroheme synthase involved in methionine biosynthesis.</text>
</comment>
<evidence type="ECO:0000256" key="2">
    <source>
        <dbReference type="ARBA" id="ARBA00022603"/>
    </source>
</evidence>
<dbReference type="Gene3D" id="3.30.160.110">
    <property type="entry name" value="Siroheme synthase, domain 2"/>
    <property type="match status" value="1"/>
</dbReference>
<dbReference type="InterPro" id="IPR014776">
    <property type="entry name" value="4pyrrole_Mease_sub2"/>
</dbReference>
<evidence type="ECO:0000256" key="10">
    <source>
        <dbReference type="ARBA" id="ARBA00052360"/>
    </source>
</evidence>
<dbReference type="InterPro" id="IPR036291">
    <property type="entry name" value="NAD(P)-bd_dom_sf"/>
</dbReference>
<dbReference type="SUPFAM" id="SSF53790">
    <property type="entry name" value="Tetrapyrrole methylase"/>
    <property type="match status" value="1"/>
</dbReference>
<keyword evidence="5" id="KW-0949">S-adenosyl-L-methionine</keyword>
<proteinExistence type="inferred from homology"/>
<dbReference type="Pfam" id="PF14823">
    <property type="entry name" value="Sirohm_synth_C"/>
    <property type="match status" value="1"/>
</dbReference>
<dbReference type="OrthoDB" id="508204at2759"/>
<evidence type="ECO:0000256" key="8">
    <source>
        <dbReference type="ARBA" id="ARBA00023167"/>
    </source>
</evidence>
<dbReference type="PANTHER" id="PTHR45790">
    <property type="entry name" value="SIROHEME SYNTHASE-RELATED"/>
    <property type="match status" value="1"/>
</dbReference>
<dbReference type="InterPro" id="IPR012066">
    <property type="entry name" value="Met1_fungi"/>
</dbReference>
<comment type="similarity">
    <text evidence="1 12">Belongs to the precorrin methyltransferase family.</text>
</comment>
<evidence type="ECO:0000256" key="12">
    <source>
        <dbReference type="RuleBase" id="RU003960"/>
    </source>
</evidence>
<dbReference type="Pfam" id="PF00590">
    <property type="entry name" value="TP_methylase"/>
    <property type="match status" value="1"/>
</dbReference>
<dbReference type="Gene3D" id="3.30.950.10">
    <property type="entry name" value="Methyltransferase, Cobalt-precorrin-4 Transmethylase, Domain 2"/>
    <property type="match status" value="1"/>
</dbReference>
<dbReference type="CDD" id="cd11642">
    <property type="entry name" value="SUMT"/>
    <property type="match status" value="1"/>
</dbReference>
<dbReference type="InterPro" id="IPR050161">
    <property type="entry name" value="Siro_Cobalamin_biosynth"/>
</dbReference>
<gene>
    <name evidence="16" type="ORF">K470DRAFT_215046</name>
</gene>
<feature type="domain" description="Siroheme biosynthesis protein Met8 C-terminal" evidence="14">
    <location>
        <begin position="215"/>
        <end position="254"/>
    </location>
</feature>
<dbReference type="PANTHER" id="PTHR45790:SF6">
    <property type="entry name" value="UROPORPHYRINOGEN-III C-METHYLTRANSFERASE"/>
    <property type="match status" value="1"/>
</dbReference>
<dbReference type="InterPro" id="IPR006366">
    <property type="entry name" value="CobA/CysG_C"/>
</dbReference>
<dbReference type="Proteomes" id="UP000799421">
    <property type="component" value="Unassembled WGS sequence"/>
</dbReference>
<keyword evidence="8" id="KW-0486">Methionine biosynthesis</keyword>
<dbReference type="GO" id="GO:0004851">
    <property type="term" value="F:uroporphyrin-III C-methyltransferase activity"/>
    <property type="evidence" value="ECO:0007669"/>
    <property type="project" value="UniProtKB-EC"/>
</dbReference>
<evidence type="ECO:0000313" key="17">
    <source>
        <dbReference type="Proteomes" id="UP000799421"/>
    </source>
</evidence>
<dbReference type="SUPFAM" id="SSF51735">
    <property type="entry name" value="NAD(P)-binding Rossmann-fold domains"/>
    <property type="match status" value="1"/>
</dbReference>
<keyword evidence="4 12" id="KW-0808">Transferase</keyword>
<evidence type="ECO:0000256" key="9">
    <source>
        <dbReference type="ARBA" id="ARBA00023244"/>
    </source>
</evidence>
<dbReference type="Pfam" id="PF13241">
    <property type="entry name" value="NAD_binding_7"/>
    <property type="match status" value="1"/>
</dbReference>
<feature type="domain" description="Tetrapyrrole methylase" evidence="13">
    <location>
        <begin position="268"/>
        <end position="477"/>
    </location>
</feature>
<dbReference type="GO" id="GO:0019354">
    <property type="term" value="P:siroheme biosynthetic process"/>
    <property type="evidence" value="ECO:0007669"/>
    <property type="project" value="InterPro"/>
</dbReference>
<evidence type="ECO:0000259" key="14">
    <source>
        <dbReference type="Pfam" id="PF14823"/>
    </source>
</evidence>
<dbReference type="FunFam" id="3.30.950.10:FF:000005">
    <property type="entry name" value="Uroporphyrin-III c-methyltransferase, putative"/>
    <property type="match status" value="1"/>
</dbReference>
<dbReference type="Gene3D" id="3.40.1010.10">
    <property type="entry name" value="Cobalt-precorrin-4 Transmethylase, Domain 1"/>
    <property type="match status" value="1"/>
</dbReference>
<dbReference type="InterPro" id="IPR028162">
    <property type="entry name" value="Met8_C"/>
</dbReference>
<organism evidence="16 17">
    <name type="scientific">Piedraia hortae CBS 480.64</name>
    <dbReference type="NCBI Taxonomy" id="1314780"/>
    <lineage>
        <taxon>Eukaryota</taxon>
        <taxon>Fungi</taxon>
        <taxon>Dikarya</taxon>
        <taxon>Ascomycota</taxon>
        <taxon>Pezizomycotina</taxon>
        <taxon>Dothideomycetes</taxon>
        <taxon>Dothideomycetidae</taxon>
        <taxon>Capnodiales</taxon>
        <taxon>Piedraiaceae</taxon>
        <taxon>Piedraia</taxon>
    </lineage>
</organism>
<dbReference type="SUPFAM" id="SSF75615">
    <property type="entry name" value="Siroheme synthase middle domains-like"/>
    <property type="match status" value="1"/>
</dbReference>
<keyword evidence="9" id="KW-0627">Porphyrin biosynthesis</keyword>
<evidence type="ECO:0000256" key="3">
    <source>
        <dbReference type="ARBA" id="ARBA00022605"/>
    </source>
</evidence>
<dbReference type="InterPro" id="IPR014777">
    <property type="entry name" value="4pyrrole_Mease_sub1"/>
</dbReference>
<evidence type="ECO:0000256" key="4">
    <source>
        <dbReference type="ARBA" id="ARBA00022679"/>
    </source>
</evidence>
<evidence type="ECO:0000256" key="7">
    <source>
        <dbReference type="ARBA" id="ARBA00023027"/>
    </source>
</evidence>
<keyword evidence="3" id="KW-0028">Amino-acid biosynthesis</keyword>
<keyword evidence="7" id="KW-0520">NAD</keyword>
<comment type="catalytic activity">
    <reaction evidence="10">
        <text>uroporphyrinogen III + 2 S-adenosyl-L-methionine = precorrin-2 + 2 S-adenosyl-L-homocysteine + H(+)</text>
        <dbReference type="Rhea" id="RHEA:32459"/>
        <dbReference type="ChEBI" id="CHEBI:15378"/>
        <dbReference type="ChEBI" id="CHEBI:57308"/>
        <dbReference type="ChEBI" id="CHEBI:57856"/>
        <dbReference type="ChEBI" id="CHEBI:58827"/>
        <dbReference type="ChEBI" id="CHEBI:59789"/>
        <dbReference type="EC" id="2.1.1.107"/>
    </reaction>
</comment>
<name>A0A6A7C205_9PEZI</name>
<dbReference type="GO" id="GO:0000103">
    <property type="term" value="P:sulfate assimilation"/>
    <property type="evidence" value="ECO:0007669"/>
    <property type="project" value="InterPro"/>
</dbReference>
<sequence>MNEQKTKQTFLASILCEGHIHLIIGSNVLASARCRRSLQTGARPILIAPDPETNLPEGLASGIEDGSIRWLKRTFHKDDLKTLGRADVDNYVDAVFITTPGEDAAYISSLCKRLRIPINVTDSPELSTFTPLSTYTSGPLQVGVTTSGNGCALAARIRREITAFLPQNLGQAVQRLGDVRRTIKEYDNVRFLGEEGEEFGQSADFNKLLRDEQEVAKTRRARWLAQVCEYWPLSRLAEVTDEDVNALLEDYKSKPLVNGGGQVKGKGRIILAGAGPGHPDLLTVATLKAIRNADLILADKLVPAPVLELVPRRTPVRIARKFPGNADAAQEELHRIGLEAMEEGKTVVRLKQGDPYLYGRGAEEVDFFRGHGYEATVLPGITSSLSAPLFAKIPATHRCVSDQIVICTGTGRKGASPEPPFFRPNQTVVFLMALHRLRNLVASLTSEGGYPRSTQCAIIERASCPDQRVIRTTLEHVDAAFEEAGSRPPGLLVVGAVCGVLAAASPKWSIDDGFRLDDIYMWG</sequence>
<keyword evidence="17" id="KW-1185">Reference proteome</keyword>
<evidence type="ECO:0000259" key="13">
    <source>
        <dbReference type="Pfam" id="PF00590"/>
    </source>
</evidence>
<feature type="domain" description="Siroheme synthase central" evidence="15">
    <location>
        <begin position="138"/>
        <end position="162"/>
    </location>
</feature>
<evidence type="ECO:0000259" key="15">
    <source>
        <dbReference type="Pfam" id="PF14824"/>
    </source>
</evidence>
<dbReference type="FunFam" id="3.40.50.720:FF:000504">
    <property type="entry name" value="Siroheme synthase, putative"/>
    <property type="match status" value="1"/>
</dbReference>
<keyword evidence="2 12" id="KW-0489">Methyltransferase</keyword>
<dbReference type="Pfam" id="PF14824">
    <property type="entry name" value="Sirohm_synth_M"/>
    <property type="match status" value="1"/>
</dbReference>
<protein>
    <submittedName>
        <fullName evidence="16">Uroporphyrin-III C-methyltransferase</fullName>
    </submittedName>
</protein>